<evidence type="ECO:0000313" key="2">
    <source>
        <dbReference type="Proteomes" id="UP001221757"/>
    </source>
</evidence>
<dbReference type="AlphaFoldDB" id="A0AAD7D4R0"/>
<name>A0AAD7D4R0_MYCRO</name>
<evidence type="ECO:0000313" key="1">
    <source>
        <dbReference type="EMBL" id="KAJ7673502.1"/>
    </source>
</evidence>
<dbReference type="Proteomes" id="UP001221757">
    <property type="component" value="Unassembled WGS sequence"/>
</dbReference>
<proteinExistence type="predicted"/>
<reference evidence="1" key="1">
    <citation type="submission" date="2023-03" db="EMBL/GenBank/DDBJ databases">
        <title>Massive genome expansion in bonnet fungi (Mycena s.s.) driven by repeated elements and novel gene families across ecological guilds.</title>
        <authorList>
            <consortium name="Lawrence Berkeley National Laboratory"/>
            <person name="Harder C.B."/>
            <person name="Miyauchi S."/>
            <person name="Viragh M."/>
            <person name="Kuo A."/>
            <person name="Thoen E."/>
            <person name="Andreopoulos B."/>
            <person name="Lu D."/>
            <person name="Skrede I."/>
            <person name="Drula E."/>
            <person name="Henrissat B."/>
            <person name="Morin E."/>
            <person name="Kohler A."/>
            <person name="Barry K."/>
            <person name="LaButti K."/>
            <person name="Morin E."/>
            <person name="Salamov A."/>
            <person name="Lipzen A."/>
            <person name="Mereny Z."/>
            <person name="Hegedus B."/>
            <person name="Baldrian P."/>
            <person name="Stursova M."/>
            <person name="Weitz H."/>
            <person name="Taylor A."/>
            <person name="Grigoriev I.V."/>
            <person name="Nagy L.G."/>
            <person name="Martin F."/>
            <person name="Kauserud H."/>
        </authorList>
    </citation>
    <scope>NUCLEOTIDE SEQUENCE</scope>
    <source>
        <strain evidence="1">CBHHK067</strain>
    </source>
</reference>
<sequence length="83" mass="9341">MIKFEATIIVDTATTTSPSKSPLKLPWPLRYTCDMDQGFRAMKNQSSGTIAVKFKAAFDTDFTSTTFYDNLNKWKALSSEVPH</sequence>
<protein>
    <submittedName>
        <fullName evidence="1">Uncharacterized protein</fullName>
    </submittedName>
</protein>
<organism evidence="1 2">
    <name type="scientific">Mycena rosella</name>
    <name type="common">Pink bonnet</name>
    <name type="synonym">Agaricus rosellus</name>
    <dbReference type="NCBI Taxonomy" id="1033263"/>
    <lineage>
        <taxon>Eukaryota</taxon>
        <taxon>Fungi</taxon>
        <taxon>Dikarya</taxon>
        <taxon>Basidiomycota</taxon>
        <taxon>Agaricomycotina</taxon>
        <taxon>Agaricomycetes</taxon>
        <taxon>Agaricomycetidae</taxon>
        <taxon>Agaricales</taxon>
        <taxon>Marasmiineae</taxon>
        <taxon>Mycenaceae</taxon>
        <taxon>Mycena</taxon>
    </lineage>
</organism>
<accession>A0AAD7D4R0</accession>
<gene>
    <name evidence="1" type="ORF">B0H17DRAFT_1208319</name>
</gene>
<comment type="caution">
    <text evidence="1">The sequence shown here is derived from an EMBL/GenBank/DDBJ whole genome shotgun (WGS) entry which is preliminary data.</text>
</comment>
<dbReference type="EMBL" id="JARKIE010000161">
    <property type="protein sequence ID" value="KAJ7673502.1"/>
    <property type="molecule type" value="Genomic_DNA"/>
</dbReference>
<keyword evidence="2" id="KW-1185">Reference proteome</keyword>